<dbReference type="InParanoid" id="A0A0C3EC44"/>
<dbReference type="GO" id="GO:0051301">
    <property type="term" value="P:cell division"/>
    <property type="evidence" value="ECO:0007669"/>
    <property type="project" value="UniProtKB-KW"/>
</dbReference>
<organism evidence="8 9">
    <name type="scientific">Scleroderma citrinum Foug A</name>
    <dbReference type="NCBI Taxonomy" id="1036808"/>
    <lineage>
        <taxon>Eukaryota</taxon>
        <taxon>Fungi</taxon>
        <taxon>Dikarya</taxon>
        <taxon>Basidiomycota</taxon>
        <taxon>Agaricomycotina</taxon>
        <taxon>Agaricomycetes</taxon>
        <taxon>Agaricomycetidae</taxon>
        <taxon>Boletales</taxon>
        <taxon>Sclerodermatineae</taxon>
        <taxon>Sclerodermataceae</taxon>
        <taxon>Scleroderma</taxon>
    </lineage>
</organism>
<sequence>MASSAVRAQVAAKWQESFARLNRTEPGISGLMDFSEAWTLATEYLKPYDLHEPKPRPQYDMRQVRIAFDIINKCRRLPVMMEVFLEDLHKSQHLIAREVDTYMSLYEANSDPETVRTLIFRLVDWYDAWKPTVELGQTIISAYTLSFQTHLFSVLPASFACGVKSLVASTLLSPVSQPSDPRDRAMWQAFDTLSLIERYETLIASVGYEYIESYVHTTCTGAWSEPMLPKLRSWMLEKIVPWMLWPFARGATNAEEAKTMMQGVGSRFDFHMHKTLCDLRTREIFDIIVDFPDSMGALEDLKECLQRVDQRTDLVNSLRRANQKRLLHPGADTKDILLQYVSTIKCLRIVDPPGVLLFKVADPIRRYLRDRPDTIRCIVASLVGDGESGDSLIDDNEPIQPLQQPEMENYADPEWTPEPVDAGPNFRANKTSDIISTLVSIYDSKDLFIKELQVLLAQRLLALKDGNLDRERRNVEILKIRFGESALQVCEVMLRDMTDSRRIDQHIQSQKLSVMHPTIISRHFWPALETSDIIMPGQFQALQEQYAKEFSTFKPDKGLRWLPHLGRIHVELELDDRTIEADVPPLEAAFIELFSEKNTWTVDDLIGRVGSVTRGAALKALATWVDMQILKETSENVFRLLSVAEEPTEGSACSAPKIADRGEELPPVISVQQQQAEQMRVYWKFIEGMLTNLGSLGLDRIQAMLRLAPGYDRTIEQLGSFMEAAKREGLVTVRDGMWKLGK</sequence>
<proteinExistence type="inferred from homology"/>
<evidence type="ECO:0000256" key="4">
    <source>
        <dbReference type="ARBA" id="ARBA00022786"/>
    </source>
</evidence>
<evidence type="ECO:0000256" key="2">
    <source>
        <dbReference type="ARBA" id="ARBA00022618"/>
    </source>
</evidence>
<dbReference type="GO" id="GO:0070979">
    <property type="term" value="P:protein K11-linked ubiquitination"/>
    <property type="evidence" value="ECO:0007669"/>
    <property type="project" value="TreeGrafter"/>
</dbReference>
<evidence type="ECO:0000256" key="1">
    <source>
        <dbReference type="ARBA" id="ARBA00016068"/>
    </source>
</evidence>
<dbReference type="GO" id="GO:0031625">
    <property type="term" value="F:ubiquitin protein ligase binding"/>
    <property type="evidence" value="ECO:0007669"/>
    <property type="project" value="InterPro"/>
</dbReference>
<keyword evidence="5" id="KW-0131">Cell cycle</keyword>
<evidence type="ECO:0000256" key="5">
    <source>
        <dbReference type="ARBA" id="ARBA00023306"/>
    </source>
</evidence>
<dbReference type="OrthoDB" id="5581181at2759"/>
<keyword evidence="3" id="KW-0498">Mitosis</keyword>
<dbReference type="STRING" id="1036808.A0A0C3EC44"/>
<dbReference type="GO" id="GO:0006511">
    <property type="term" value="P:ubiquitin-dependent protein catabolic process"/>
    <property type="evidence" value="ECO:0007669"/>
    <property type="project" value="InterPro"/>
</dbReference>
<dbReference type="SUPFAM" id="SSF46785">
    <property type="entry name" value="Winged helix' DNA-binding domain"/>
    <property type="match status" value="1"/>
</dbReference>
<dbReference type="GO" id="GO:0005680">
    <property type="term" value="C:anaphase-promoting complex"/>
    <property type="evidence" value="ECO:0007669"/>
    <property type="project" value="TreeGrafter"/>
</dbReference>
<dbReference type="InterPro" id="IPR016158">
    <property type="entry name" value="Cullin_homology"/>
</dbReference>
<comment type="similarity">
    <text evidence="6">Belongs to the cullin family.</text>
</comment>
<dbReference type="HOGENOM" id="CLU_007149_4_2_1"/>
<dbReference type="Pfam" id="PF25773">
    <property type="entry name" value="TPR_ANAPC2"/>
    <property type="match status" value="1"/>
</dbReference>
<evidence type="ECO:0000259" key="7">
    <source>
        <dbReference type="PROSITE" id="PS50069"/>
    </source>
</evidence>
<dbReference type="Pfam" id="PF08672">
    <property type="entry name" value="ANAPC2"/>
    <property type="match status" value="1"/>
</dbReference>
<dbReference type="GO" id="GO:0007091">
    <property type="term" value="P:metaphase/anaphase transition of mitotic cell cycle"/>
    <property type="evidence" value="ECO:0007669"/>
    <property type="project" value="TreeGrafter"/>
</dbReference>
<keyword evidence="9" id="KW-1185">Reference proteome</keyword>
<feature type="domain" description="Cullin family profile" evidence="7">
    <location>
        <begin position="402"/>
        <end position="605"/>
    </location>
</feature>
<dbReference type="FunCoup" id="A0A0C3EC44">
    <property type="interactions" value="451"/>
</dbReference>
<name>A0A0C3EC44_9AGAM</name>
<dbReference type="Gene3D" id="1.10.10.10">
    <property type="entry name" value="Winged helix-like DNA-binding domain superfamily/Winged helix DNA-binding domain"/>
    <property type="match status" value="1"/>
</dbReference>
<dbReference type="InterPro" id="IPR014786">
    <property type="entry name" value="ANAPC2_C"/>
</dbReference>
<dbReference type="SMART" id="SM00182">
    <property type="entry name" value="CULLIN"/>
    <property type="match status" value="1"/>
</dbReference>
<dbReference type="InterPro" id="IPR036388">
    <property type="entry name" value="WH-like_DNA-bd_sf"/>
</dbReference>
<keyword evidence="4" id="KW-0833">Ubl conjugation pathway</keyword>
<evidence type="ECO:0000256" key="6">
    <source>
        <dbReference type="PROSITE-ProRule" id="PRU00330"/>
    </source>
</evidence>
<dbReference type="InterPro" id="IPR036390">
    <property type="entry name" value="WH_DNA-bd_sf"/>
</dbReference>
<dbReference type="PROSITE" id="PS50069">
    <property type="entry name" value="CULLIN_2"/>
    <property type="match status" value="1"/>
</dbReference>
<evidence type="ECO:0000256" key="3">
    <source>
        <dbReference type="ARBA" id="ARBA00022776"/>
    </source>
</evidence>
<dbReference type="InterPro" id="IPR057975">
    <property type="entry name" value="TPR_ANAPC2"/>
</dbReference>
<dbReference type="InterPro" id="IPR036317">
    <property type="entry name" value="Cullin_homology_sf"/>
</dbReference>
<evidence type="ECO:0000313" key="8">
    <source>
        <dbReference type="EMBL" id="KIM65894.1"/>
    </source>
</evidence>
<dbReference type="Gene3D" id="1.20.1310.10">
    <property type="entry name" value="Cullin Repeats"/>
    <property type="match status" value="1"/>
</dbReference>
<dbReference type="EMBL" id="KN822020">
    <property type="protein sequence ID" value="KIM65894.1"/>
    <property type="molecule type" value="Genomic_DNA"/>
</dbReference>
<dbReference type="Gene3D" id="3.30.230.130">
    <property type="entry name" value="Cullin, Chain C, Domain 2"/>
    <property type="match status" value="1"/>
</dbReference>
<protein>
    <recommendedName>
        <fullName evidence="1">Anaphase-promoting complex subunit 2</fullName>
    </recommendedName>
</protein>
<dbReference type="InterPro" id="IPR044554">
    <property type="entry name" value="ANAPC2"/>
</dbReference>
<dbReference type="AlphaFoldDB" id="A0A0C3EC44"/>
<accession>A0A0C3EC44</accession>
<dbReference type="SMART" id="SM01013">
    <property type="entry name" value="APC2"/>
    <property type="match status" value="1"/>
</dbReference>
<dbReference type="PANTHER" id="PTHR45957">
    <property type="entry name" value="ANAPHASE-PROMOTING COMPLEX SUBUNIT 2"/>
    <property type="match status" value="1"/>
</dbReference>
<reference evidence="9" key="2">
    <citation type="submission" date="2015-01" db="EMBL/GenBank/DDBJ databases">
        <title>Evolutionary Origins and Diversification of the Mycorrhizal Mutualists.</title>
        <authorList>
            <consortium name="DOE Joint Genome Institute"/>
            <consortium name="Mycorrhizal Genomics Consortium"/>
            <person name="Kohler A."/>
            <person name="Kuo A."/>
            <person name="Nagy L.G."/>
            <person name="Floudas D."/>
            <person name="Copeland A."/>
            <person name="Barry K.W."/>
            <person name="Cichocki N."/>
            <person name="Veneault-Fourrey C."/>
            <person name="LaButti K."/>
            <person name="Lindquist E.A."/>
            <person name="Lipzen A."/>
            <person name="Lundell T."/>
            <person name="Morin E."/>
            <person name="Murat C."/>
            <person name="Riley R."/>
            <person name="Ohm R."/>
            <person name="Sun H."/>
            <person name="Tunlid A."/>
            <person name="Henrissat B."/>
            <person name="Grigoriev I.V."/>
            <person name="Hibbett D.S."/>
            <person name="Martin F."/>
        </authorList>
    </citation>
    <scope>NUCLEOTIDE SEQUENCE [LARGE SCALE GENOMIC DNA]</scope>
    <source>
        <strain evidence="9">Foug A</strain>
    </source>
</reference>
<evidence type="ECO:0000313" key="9">
    <source>
        <dbReference type="Proteomes" id="UP000053989"/>
    </source>
</evidence>
<reference evidence="8 9" key="1">
    <citation type="submission" date="2014-04" db="EMBL/GenBank/DDBJ databases">
        <authorList>
            <consortium name="DOE Joint Genome Institute"/>
            <person name="Kuo A."/>
            <person name="Kohler A."/>
            <person name="Nagy L.G."/>
            <person name="Floudas D."/>
            <person name="Copeland A."/>
            <person name="Barry K.W."/>
            <person name="Cichocki N."/>
            <person name="Veneault-Fourrey C."/>
            <person name="LaButti K."/>
            <person name="Lindquist E.A."/>
            <person name="Lipzen A."/>
            <person name="Lundell T."/>
            <person name="Morin E."/>
            <person name="Murat C."/>
            <person name="Sun H."/>
            <person name="Tunlid A."/>
            <person name="Henrissat B."/>
            <person name="Grigoriev I.V."/>
            <person name="Hibbett D.S."/>
            <person name="Martin F."/>
            <person name="Nordberg H.P."/>
            <person name="Cantor M.N."/>
            <person name="Hua S.X."/>
        </authorList>
    </citation>
    <scope>NUCLEOTIDE SEQUENCE [LARGE SCALE GENOMIC DNA]</scope>
    <source>
        <strain evidence="8 9">Foug A</strain>
    </source>
</reference>
<gene>
    <name evidence="8" type="ORF">SCLCIDRAFT_1211906</name>
</gene>
<dbReference type="PANTHER" id="PTHR45957:SF1">
    <property type="entry name" value="ANAPHASE-PROMOTING COMPLEX SUBUNIT 2"/>
    <property type="match status" value="1"/>
</dbReference>
<keyword evidence="2" id="KW-0132">Cell division</keyword>
<dbReference type="SUPFAM" id="SSF75632">
    <property type="entry name" value="Cullin homology domain"/>
    <property type="match status" value="1"/>
</dbReference>
<dbReference type="Proteomes" id="UP000053989">
    <property type="component" value="Unassembled WGS sequence"/>
</dbReference>